<evidence type="ECO:0000313" key="9">
    <source>
        <dbReference type="Proteomes" id="UP000236630"/>
    </source>
</evidence>
<sequence length="553" mass="61205">MKKARDCLCLCLLKTFRRSFLTLQNPTPKMDLSGRYSYSPLLRWNPQVEEYFIRAYGADHFSRISKALTRPSCYSCIRVNTLKTTTDDVIQKLLAIIQNSGSSEADVASSVKGRLQNGTISESQIPGLEYVVFVKGSGPHTIDYGYEPDKPPKEVIVSRKCAEAVLRGAQVYVPGVMACSSHVEKGDVVAVSVAVEQPTLDGGWGLDPYYFERSGLYIGQGTAMMSRAGIFRASEGIAVDMHNRIFQLLSFYDVLEGEIFLQNLPSIVTAHALDPQKGERILDMCAAPGGKTTAIASLLRDEGEVVAVDRSHNKVMDIQKLAAEMGLKCITTYKLDALKAVRRKNESNDEPNMCNSKDNNYITSQTSDSMKLHKEVPSIAAEGKNMRRMRNGPGRNQCLGGRAENSKGFSPNSFDRVLLDAPCSALGLRPRLFAAEETIQSLRNHGKYQRRMFDQAVQLVRPGGIIVYSTCTINPGENEALVRYALDRYKFLSLAPQHPRIGGPGLVGRYEFPDGYVEEWLKPGEEELVQRFDPSSPLDTIGFFIAKFTVGPA</sequence>
<dbReference type="PROSITE" id="PS01153">
    <property type="entry name" value="NOL1_NOP2_SUN"/>
    <property type="match status" value="1"/>
</dbReference>
<dbReference type="PROSITE" id="PS51686">
    <property type="entry name" value="SAM_MT_RSMB_NOP"/>
    <property type="match status" value="1"/>
</dbReference>
<feature type="binding site" evidence="6">
    <location>
        <begin position="285"/>
        <end position="291"/>
    </location>
    <ligand>
        <name>S-adenosyl-L-methionine</name>
        <dbReference type="ChEBI" id="CHEBI:59789"/>
    </ligand>
</feature>
<evidence type="ECO:0000256" key="4">
    <source>
        <dbReference type="ARBA" id="ARBA00022691"/>
    </source>
</evidence>
<dbReference type="SUPFAM" id="SSF88697">
    <property type="entry name" value="PUA domain-like"/>
    <property type="match status" value="1"/>
</dbReference>
<dbReference type="CDD" id="cd21150">
    <property type="entry name" value="PUA_NSun6-like"/>
    <property type="match status" value="1"/>
</dbReference>
<dbReference type="InterPro" id="IPR023267">
    <property type="entry name" value="RCMT"/>
</dbReference>
<feature type="domain" description="SAM-dependent MTase RsmB/NOP-type" evidence="7">
    <location>
        <begin position="192"/>
        <end position="551"/>
    </location>
</feature>
<dbReference type="GO" id="GO:0001510">
    <property type="term" value="P:RNA methylation"/>
    <property type="evidence" value="ECO:0007669"/>
    <property type="project" value="InterPro"/>
</dbReference>
<dbReference type="SUPFAM" id="SSF53335">
    <property type="entry name" value="S-adenosyl-L-methionine-dependent methyltransferases"/>
    <property type="match status" value="1"/>
</dbReference>
<evidence type="ECO:0000256" key="5">
    <source>
        <dbReference type="ARBA" id="ARBA00022884"/>
    </source>
</evidence>
<dbReference type="PRINTS" id="PR02008">
    <property type="entry name" value="RCMTFAMILY"/>
</dbReference>
<dbReference type="EMBL" id="BDQV01000076">
    <property type="protein sequence ID" value="GAY52009.1"/>
    <property type="molecule type" value="Genomic_DNA"/>
</dbReference>
<dbReference type="Gene3D" id="2.30.130.10">
    <property type="entry name" value="PUA domain"/>
    <property type="match status" value="1"/>
</dbReference>
<accession>A0A2H5PI27</accession>
<dbReference type="Proteomes" id="UP000236630">
    <property type="component" value="Unassembled WGS sequence"/>
</dbReference>
<dbReference type="GO" id="GO:0008173">
    <property type="term" value="F:RNA methyltransferase activity"/>
    <property type="evidence" value="ECO:0007669"/>
    <property type="project" value="InterPro"/>
</dbReference>
<dbReference type="InterPro" id="IPR015947">
    <property type="entry name" value="PUA-like_sf"/>
</dbReference>
<dbReference type="InterPro" id="IPR018314">
    <property type="entry name" value="RsmB/NOL1/NOP2-like_CS"/>
</dbReference>
<feature type="binding site" evidence="6">
    <location>
        <position position="420"/>
    </location>
    <ligand>
        <name>S-adenosyl-L-methionine</name>
        <dbReference type="ChEBI" id="CHEBI:59789"/>
    </ligand>
</feature>
<dbReference type="InterPro" id="IPR001678">
    <property type="entry name" value="MeTrfase_RsmB-F_NOP2_dom"/>
</dbReference>
<evidence type="ECO:0000313" key="8">
    <source>
        <dbReference type="EMBL" id="GAY52009.1"/>
    </source>
</evidence>
<dbReference type="InterPro" id="IPR029063">
    <property type="entry name" value="SAM-dependent_MTases_sf"/>
</dbReference>
<dbReference type="Gene3D" id="3.40.50.150">
    <property type="entry name" value="Vaccinia Virus protein VP39"/>
    <property type="match status" value="1"/>
</dbReference>
<dbReference type="PROSITE" id="PS50890">
    <property type="entry name" value="PUA"/>
    <property type="match status" value="1"/>
</dbReference>
<feature type="binding site" evidence="6">
    <location>
        <position position="336"/>
    </location>
    <ligand>
        <name>S-adenosyl-L-methionine</name>
        <dbReference type="ChEBI" id="CHEBI:59789"/>
    </ligand>
</feature>
<gene>
    <name evidence="8" type="ORF">CUMW_138670</name>
</gene>
<dbReference type="InterPro" id="IPR049560">
    <property type="entry name" value="MeTrfase_RsmB-F_NOP2_cat"/>
</dbReference>
<dbReference type="SMART" id="SM00359">
    <property type="entry name" value="PUA"/>
    <property type="match status" value="1"/>
</dbReference>
<feature type="active site" description="Nucleophile" evidence="6">
    <location>
        <position position="471"/>
    </location>
</feature>
<dbReference type="InterPro" id="IPR002478">
    <property type="entry name" value="PUA"/>
</dbReference>
<dbReference type="AlphaFoldDB" id="A0A2H5PI27"/>
<protein>
    <recommendedName>
        <fullName evidence="7">SAM-dependent MTase RsmB/NOP-type domain-containing protein</fullName>
    </recommendedName>
</protein>
<organism evidence="8 9">
    <name type="scientific">Citrus unshiu</name>
    <name type="common">Satsuma mandarin</name>
    <name type="synonym">Citrus nobilis var. unshiu</name>
    <dbReference type="NCBI Taxonomy" id="55188"/>
    <lineage>
        <taxon>Eukaryota</taxon>
        <taxon>Viridiplantae</taxon>
        <taxon>Streptophyta</taxon>
        <taxon>Embryophyta</taxon>
        <taxon>Tracheophyta</taxon>
        <taxon>Spermatophyta</taxon>
        <taxon>Magnoliopsida</taxon>
        <taxon>eudicotyledons</taxon>
        <taxon>Gunneridae</taxon>
        <taxon>Pentapetalae</taxon>
        <taxon>rosids</taxon>
        <taxon>malvids</taxon>
        <taxon>Sapindales</taxon>
        <taxon>Rutaceae</taxon>
        <taxon>Aurantioideae</taxon>
        <taxon>Citrus</taxon>
    </lineage>
</organism>
<dbReference type="Pfam" id="PF01472">
    <property type="entry name" value="PUA"/>
    <property type="match status" value="1"/>
</dbReference>
<evidence type="ECO:0000256" key="3">
    <source>
        <dbReference type="ARBA" id="ARBA00022679"/>
    </source>
</evidence>
<keyword evidence="9" id="KW-1185">Reference proteome</keyword>
<dbReference type="Pfam" id="PF01189">
    <property type="entry name" value="Methyltr_RsmB-F"/>
    <property type="match status" value="2"/>
</dbReference>
<evidence type="ECO:0000256" key="6">
    <source>
        <dbReference type="PROSITE-ProRule" id="PRU01023"/>
    </source>
</evidence>
<comment type="similarity">
    <text evidence="1 6">Belongs to the class I-like SAM-binding methyltransferase superfamily. RsmB/NOP family.</text>
</comment>
<evidence type="ECO:0000259" key="7">
    <source>
        <dbReference type="PROSITE" id="PS51686"/>
    </source>
</evidence>
<keyword evidence="2 6" id="KW-0489">Methyltransferase</keyword>
<dbReference type="PANTHER" id="PTHR22807">
    <property type="entry name" value="NOP2 YEAST -RELATED NOL1/NOP2/FMU SUN DOMAIN-CONTAINING"/>
    <property type="match status" value="1"/>
</dbReference>
<name>A0A2H5PI27_CITUN</name>
<reference evidence="8 9" key="1">
    <citation type="journal article" date="2017" name="Front. Genet.">
        <title>Draft sequencing of the heterozygous diploid genome of Satsuma (Citrus unshiu Marc.) using a hybrid assembly approach.</title>
        <authorList>
            <person name="Shimizu T."/>
            <person name="Tanizawa Y."/>
            <person name="Mochizuki T."/>
            <person name="Nagasaki H."/>
            <person name="Yoshioka T."/>
            <person name="Toyoda A."/>
            <person name="Fujiyama A."/>
            <person name="Kaminuma E."/>
            <person name="Nakamura Y."/>
        </authorList>
    </citation>
    <scope>NUCLEOTIDE SEQUENCE [LARGE SCALE GENOMIC DNA]</scope>
    <source>
        <strain evidence="9">cv. Miyagawa wase</strain>
    </source>
</reference>
<evidence type="ECO:0000256" key="1">
    <source>
        <dbReference type="ARBA" id="ARBA00007494"/>
    </source>
</evidence>
<evidence type="ECO:0000256" key="2">
    <source>
        <dbReference type="ARBA" id="ARBA00022603"/>
    </source>
</evidence>
<dbReference type="GO" id="GO:0003723">
    <property type="term" value="F:RNA binding"/>
    <property type="evidence" value="ECO:0007669"/>
    <property type="project" value="UniProtKB-UniRule"/>
</dbReference>
<comment type="caution">
    <text evidence="8">The sequence shown here is derived from an EMBL/GenBank/DDBJ whole genome shotgun (WGS) entry which is preliminary data.</text>
</comment>
<keyword evidence="3 6" id="KW-0808">Transferase</keyword>
<feature type="binding site" evidence="6">
    <location>
        <position position="309"/>
    </location>
    <ligand>
        <name>S-adenosyl-L-methionine</name>
        <dbReference type="ChEBI" id="CHEBI:59789"/>
    </ligand>
</feature>
<dbReference type="PANTHER" id="PTHR22807:SF34">
    <property type="entry name" value="TRNA (CYTOSINE(72)-C(5))-METHYLTRANSFERASE NSUN6"/>
    <property type="match status" value="1"/>
</dbReference>
<proteinExistence type="inferred from homology"/>
<keyword evidence="4 6" id="KW-0949">S-adenosyl-L-methionine</keyword>
<dbReference type="InterPro" id="IPR036974">
    <property type="entry name" value="PUA_sf"/>
</dbReference>
<keyword evidence="5 6" id="KW-0694">RNA-binding</keyword>